<evidence type="ECO:0000259" key="8">
    <source>
        <dbReference type="PROSITE" id="PS50928"/>
    </source>
</evidence>
<organism evidence="9 10">
    <name type="scientific">Serinibacter arcticus</name>
    <dbReference type="NCBI Taxonomy" id="1655435"/>
    <lineage>
        <taxon>Bacteria</taxon>
        <taxon>Bacillati</taxon>
        <taxon>Actinomycetota</taxon>
        <taxon>Actinomycetes</taxon>
        <taxon>Micrococcales</taxon>
        <taxon>Beutenbergiaceae</taxon>
        <taxon>Serinibacter</taxon>
    </lineage>
</organism>
<evidence type="ECO:0000256" key="6">
    <source>
        <dbReference type="ARBA" id="ARBA00023136"/>
    </source>
</evidence>
<evidence type="ECO:0000256" key="5">
    <source>
        <dbReference type="ARBA" id="ARBA00022989"/>
    </source>
</evidence>
<feature type="domain" description="ABC transmembrane type-1" evidence="8">
    <location>
        <begin position="72"/>
        <end position="261"/>
    </location>
</feature>
<evidence type="ECO:0000256" key="1">
    <source>
        <dbReference type="ARBA" id="ARBA00004651"/>
    </source>
</evidence>
<dbReference type="PANTHER" id="PTHR43386:SF25">
    <property type="entry name" value="PEPTIDE ABC TRANSPORTER PERMEASE PROTEIN"/>
    <property type="match status" value="1"/>
</dbReference>
<keyword evidence="2 7" id="KW-0813">Transport</keyword>
<evidence type="ECO:0000313" key="9">
    <source>
        <dbReference type="EMBL" id="TGO04255.1"/>
    </source>
</evidence>
<dbReference type="EMBL" id="RHPJ01000003">
    <property type="protein sequence ID" value="TGO04255.1"/>
    <property type="molecule type" value="Genomic_DNA"/>
</dbReference>
<evidence type="ECO:0000256" key="3">
    <source>
        <dbReference type="ARBA" id="ARBA00022475"/>
    </source>
</evidence>
<dbReference type="PANTHER" id="PTHR43386">
    <property type="entry name" value="OLIGOPEPTIDE TRANSPORT SYSTEM PERMEASE PROTEIN APPC"/>
    <property type="match status" value="1"/>
</dbReference>
<feature type="transmembrane region" description="Helical" evidence="7">
    <location>
        <begin position="190"/>
        <end position="218"/>
    </location>
</feature>
<accession>A0A4Z1DX61</accession>
<keyword evidence="5 7" id="KW-1133">Transmembrane helix</keyword>
<comment type="caution">
    <text evidence="9">The sequence shown here is derived from an EMBL/GenBank/DDBJ whole genome shotgun (WGS) entry which is preliminary data.</text>
</comment>
<dbReference type="Proteomes" id="UP000297318">
    <property type="component" value="Unassembled WGS sequence"/>
</dbReference>
<evidence type="ECO:0000256" key="7">
    <source>
        <dbReference type="RuleBase" id="RU363032"/>
    </source>
</evidence>
<evidence type="ECO:0000256" key="4">
    <source>
        <dbReference type="ARBA" id="ARBA00022692"/>
    </source>
</evidence>
<dbReference type="InterPro" id="IPR035906">
    <property type="entry name" value="MetI-like_sf"/>
</dbReference>
<evidence type="ECO:0000313" key="10">
    <source>
        <dbReference type="Proteomes" id="UP000297318"/>
    </source>
</evidence>
<sequence length="269" mass="27170">MRGTARRLGVPGGVAAAVVALMLLAVVAPGVLAPGDPTAIDPAGAMQAPGWGVWFGTDESGRDVWTRVVHGASSSLGVGLAATAIGTGLALVLGFAAGLGPRWLDVGVARVVEVLYALPTMVLALLLVAVQGPGVAASVLAVGLATAPGYARILRARARTVAGSGYVAAARLEGRSGAWVLRRHVLPNSLWPLVAVVTLGIGQAVVWVAALSFIGLGAKPPSSEWGAMLNAGRLYLTTSWWLTVCPGLVITATAAALTVLGRRLGRVAS</sequence>
<proteinExistence type="inferred from homology"/>
<comment type="subcellular location">
    <subcellularLocation>
        <location evidence="1 7">Cell membrane</location>
        <topology evidence="1 7">Multi-pass membrane protein</topology>
    </subcellularLocation>
</comment>
<dbReference type="Pfam" id="PF00528">
    <property type="entry name" value="BPD_transp_1"/>
    <property type="match status" value="1"/>
</dbReference>
<keyword evidence="3" id="KW-1003">Cell membrane</keyword>
<dbReference type="SUPFAM" id="SSF161098">
    <property type="entry name" value="MetI-like"/>
    <property type="match status" value="1"/>
</dbReference>
<keyword evidence="6 7" id="KW-0472">Membrane</keyword>
<feature type="transmembrane region" description="Helical" evidence="7">
    <location>
        <begin position="111"/>
        <end position="129"/>
    </location>
</feature>
<dbReference type="InterPro" id="IPR050366">
    <property type="entry name" value="BP-dependent_transpt_permease"/>
</dbReference>
<dbReference type="GO" id="GO:0055085">
    <property type="term" value="P:transmembrane transport"/>
    <property type="evidence" value="ECO:0007669"/>
    <property type="project" value="InterPro"/>
</dbReference>
<dbReference type="PROSITE" id="PS50928">
    <property type="entry name" value="ABC_TM1"/>
    <property type="match status" value="1"/>
</dbReference>
<dbReference type="AlphaFoldDB" id="A0A4Z1DX61"/>
<protein>
    <submittedName>
        <fullName evidence="9">Oligopeptide transport system permease protein OppC</fullName>
    </submittedName>
</protein>
<comment type="similarity">
    <text evidence="7">Belongs to the binding-protein-dependent transport system permease family.</text>
</comment>
<keyword evidence="10" id="KW-1185">Reference proteome</keyword>
<reference evidence="9 10" key="1">
    <citation type="submission" date="2018-11" db="EMBL/GenBank/DDBJ databases">
        <title>Complete genome sequencing of the Actinobacteria Serinibacter sp. K3-2.</title>
        <authorList>
            <person name="Rakitin A.L."/>
            <person name="Beletsky A.V."/>
            <person name="Mardanov A.V."/>
            <person name="Ravin N.V."/>
            <person name="Gromova A.S."/>
            <person name="Filippova S.N."/>
            <person name="Gal'Chenko V.F."/>
        </authorList>
    </citation>
    <scope>NUCLEOTIDE SEQUENCE [LARGE SCALE GENOMIC DNA]</scope>
    <source>
        <strain evidence="9 10">K3-2</strain>
    </source>
</reference>
<gene>
    <name evidence="9" type="ORF">SERN_1848</name>
</gene>
<dbReference type="GO" id="GO:0005886">
    <property type="term" value="C:plasma membrane"/>
    <property type="evidence" value="ECO:0007669"/>
    <property type="project" value="UniProtKB-SubCell"/>
</dbReference>
<name>A0A4Z1DX61_9MICO</name>
<feature type="transmembrane region" description="Helical" evidence="7">
    <location>
        <begin position="135"/>
        <end position="154"/>
    </location>
</feature>
<evidence type="ECO:0000256" key="2">
    <source>
        <dbReference type="ARBA" id="ARBA00022448"/>
    </source>
</evidence>
<feature type="transmembrane region" description="Helical" evidence="7">
    <location>
        <begin position="238"/>
        <end position="260"/>
    </location>
</feature>
<dbReference type="RefSeq" id="WP_233251593.1">
    <property type="nucleotide sequence ID" value="NZ_RHPJ01000003.1"/>
</dbReference>
<dbReference type="Gene3D" id="1.10.3720.10">
    <property type="entry name" value="MetI-like"/>
    <property type="match status" value="1"/>
</dbReference>
<keyword evidence="4 7" id="KW-0812">Transmembrane</keyword>
<dbReference type="InterPro" id="IPR000515">
    <property type="entry name" value="MetI-like"/>
</dbReference>
<dbReference type="CDD" id="cd06261">
    <property type="entry name" value="TM_PBP2"/>
    <property type="match status" value="1"/>
</dbReference>
<feature type="transmembrane region" description="Helical" evidence="7">
    <location>
        <begin position="76"/>
        <end position="99"/>
    </location>
</feature>
<feature type="transmembrane region" description="Helical" evidence="7">
    <location>
        <begin position="12"/>
        <end position="32"/>
    </location>
</feature>